<dbReference type="Proteomes" id="UP000197596">
    <property type="component" value="Unassembled WGS sequence"/>
</dbReference>
<feature type="transmembrane region" description="Helical" evidence="4">
    <location>
        <begin position="225"/>
        <end position="248"/>
    </location>
</feature>
<protein>
    <submittedName>
        <fullName evidence="6">MFS transporter</fullName>
    </submittedName>
</protein>
<feature type="transmembrane region" description="Helical" evidence="4">
    <location>
        <begin position="314"/>
        <end position="336"/>
    </location>
</feature>
<feature type="transmembrane region" description="Helical" evidence="4">
    <location>
        <begin position="87"/>
        <end position="106"/>
    </location>
</feature>
<feature type="domain" description="Major facilitator superfamily (MFS) profile" evidence="5">
    <location>
        <begin position="13"/>
        <end position="403"/>
    </location>
</feature>
<feature type="transmembrane region" description="Helical" evidence="4">
    <location>
        <begin position="260"/>
        <end position="279"/>
    </location>
</feature>
<dbReference type="InterPro" id="IPR036259">
    <property type="entry name" value="MFS_trans_sf"/>
</dbReference>
<dbReference type="SUPFAM" id="SSF103473">
    <property type="entry name" value="MFS general substrate transporter"/>
    <property type="match status" value="1"/>
</dbReference>
<evidence type="ECO:0000313" key="6">
    <source>
        <dbReference type="EMBL" id="OWY28340.1"/>
    </source>
</evidence>
<dbReference type="PROSITE" id="PS50850">
    <property type="entry name" value="MFS"/>
    <property type="match status" value="1"/>
</dbReference>
<keyword evidence="2 4" id="KW-1133">Transmembrane helix</keyword>
<accession>A0A246WPR7</accession>
<evidence type="ECO:0000256" key="3">
    <source>
        <dbReference type="ARBA" id="ARBA00023136"/>
    </source>
</evidence>
<dbReference type="Pfam" id="PF06779">
    <property type="entry name" value="MFS_4"/>
    <property type="match status" value="1"/>
</dbReference>
<keyword evidence="3 4" id="KW-0472">Membrane</keyword>
<sequence length="405" mass="42424">MPTTKEPESQDFILRHPILTALALSLGTAVALGVARFSYALLLAPMRADLGWPYLIAGGMNTGNALGYLLGALVTPLLMRRYRAHRVLVAGAFGTALLTFVPGFVTDTATQLALRVATGITSAFIFVSGGLLVSRLAALHAQRAGLLLGLYYGGTGIGIAVASLLVPPVMQAAAAHGAPHPWQWAWLLLGALALVASVFMALPVRHIPSPPAQASARGGFRARSLMFGLLGYLFFGLGYIGYMTFVIALLKEQGMPPERITLFFALLGVATFASSRIWARMLDRFRGGQSLAILNSLLCVATLLPAFTAEPAAVFASGILFGACFLSAVASTTAMVRHNLPQADWPAGISAFTIIFAAGQIVGPTIVGWIADGAGGLQRGLVFSALTLLTGAALAWRQRALPSPA</sequence>
<gene>
    <name evidence="6" type="ORF">CEJ42_13925</name>
</gene>
<feature type="transmembrane region" description="Helical" evidence="4">
    <location>
        <begin position="145"/>
        <end position="164"/>
    </location>
</feature>
<dbReference type="PANTHER" id="PTHR23537">
    <property type="match status" value="1"/>
</dbReference>
<evidence type="ECO:0000256" key="2">
    <source>
        <dbReference type="ARBA" id="ARBA00022989"/>
    </source>
</evidence>
<dbReference type="InterPro" id="IPR010645">
    <property type="entry name" value="MFS_4"/>
</dbReference>
<dbReference type="RefSeq" id="WP_088751482.1">
    <property type="nucleotide sequence ID" value="NZ_NJGU01000007.1"/>
</dbReference>
<feature type="transmembrane region" description="Helical" evidence="4">
    <location>
        <begin position="291"/>
        <end position="308"/>
    </location>
</feature>
<dbReference type="GO" id="GO:0022857">
    <property type="term" value="F:transmembrane transporter activity"/>
    <property type="evidence" value="ECO:0007669"/>
    <property type="project" value="InterPro"/>
</dbReference>
<dbReference type="InterPro" id="IPR020846">
    <property type="entry name" value="MFS_dom"/>
</dbReference>
<dbReference type="PANTHER" id="PTHR23537:SF1">
    <property type="entry name" value="SUGAR TRANSPORTER"/>
    <property type="match status" value="1"/>
</dbReference>
<evidence type="ECO:0000313" key="7">
    <source>
        <dbReference type="Proteomes" id="UP000197596"/>
    </source>
</evidence>
<dbReference type="AlphaFoldDB" id="A0A246WPR7"/>
<evidence type="ECO:0000256" key="1">
    <source>
        <dbReference type="ARBA" id="ARBA00022692"/>
    </source>
</evidence>
<proteinExistence type="predicted"/>
<dbReference type="Gene3D" id="1.20.1250.20">
    <property type="entry name" value="MFS general substrate transporter like domains"/>
    <property type="match status" value="2"/>
</dbReference>
<feature type="transmembrane region" description="Helical" evidence="4">
    <location>
        <begin position="54"/>
        <end position="75"/>
    </location>
</feature>
<reference evidence="6 7" key="1">
    <citation type="submission" date="2017-06" db="EMBL/GenBank/DDBJ databases">
        <title>Herbaspirillum phytohormonus sp. nov., isolated from the root nodule of Robinia pseudoacacia in lead-zinc mine.</title>
        <authorList>
            <person name="Fan M."/>
            <person name="Lin Y."/>
        </authorList>
    </citation>
    <scope>NUCLEOTIDE SEQUENCE [LARGE SCALE GENOMIC DNA]</scope>
    <source>
        <strain evidence="6 7">HZ10</strain>
    </source>
</reference>
<feature type="transmembrane region" description="Helical" evidence="4">
    <location>
        <begin position="348"/>
        <end position="371"/>
    </location>
</feature>
<evidence type="ECO:0000259" key="5">
    <source>
        <dbReference type="PROSITE" id="PS50850"/>
    </source>
</evidence>
<feature type="transmembrane region" description="Helical" evidence="4">
    <location>
        <begin position="112"/>
        <end position="133"/>
    </location>
</feature>
<dbReference type="GO" id="GO:0005886">
    <property type="term" value="C:plasma membrane"/>
    <property type="evidence" value="ECO:0007669"/>
    <property type="project" value="TreeGrafter"/>
</dbReference>
<dbReference type="EMBL" id="NJGU01000007">
    <property type="protein sequence ID" value="OWY28340.1"/>
    <property type="molecule type" value="Genomic_DNA"/>
</dbReference>
<keyword evidence="1 4" id="KW-0812">Transmembrane</keyword>
<name>A0A246WPR7_9BURK</name>
<organism evidence="6 7">
    <name type="scientific">Herbaspirillum robiniae</name>
    <dbReference type="NCBI Taxonomy" id="2014887"/>
    <lineage>
        <taxon>Bacteria</taxon>
        <taxon>Pseudomonadati</taxon>
        <taxon>Pseudomonadota</taxon>
        <taxon>Betaproteobacteria</taxon>
        <taxon>Burkholderiales</taxon>
        <taxon>Oxalobacteraceae</taxon>
        <taxon>Herbaspirillum</taxon>
    </lineage>
</organism>
<feature type="transmembrane region" description="Helical" evidence="4">
    <location>
        <begin position="21"/>
        <end position="42"/>
    </location>
</feature>
<feature type="transmembrane region" description="Helical" evidence="4">
    <location>
        <begin position="377"/>
        <end position="396"/>
    </location>
</feature>
<evidence type="ECO:0000256" key="4">
    <source>
        <dbReference type="SAM" id="Phobius"/>
    </source>
</evidence>
<comment type="caution">
    <text evidence="6">The sequence shown here is derived from an EMBL/GenBank/DDBJ whole genome shotgun (WGS) entry which is preliminary data.</text>
</comment>
<feature type="transmembrane region" description="Helical" evidence="4">
    <location>
        <begin position="184"/>
        <end position="204"/>
    </location>
</feature>